<name>A0A336KUU0_CULSO</name>
<proteinExistence type="predicted"/>
<sequence length="80" mass="9209">MILTNYSQKLCIIFYSISSFSFVNSKVLPLLVLKSDLMLSDSFKITSKSLSTSPNDSNFQNDVKFNVYFSYFKTQTKIIK</sequence>
<accession>A0A336KUU0</accession>
<dbReference type="EMBL" id="UFQS01000999">
    <property type="protein sequence ID" value="SSX08371.1"/>
    <property type="molecule type" value="Genomic_DNA"/>
</dbReference>
<dbReference type="AlphaFoldDB" id="A0A336KUU0"/>
<organism evidence="1">
    <name type="scientific">Culicoides sonorensis</name>
    <name type="common">Biting midge</name>
    <dbReference type="NCBI Taxonomy" id="179676"/>
    <lineage>
        <taxon>Eukaryota</taxon>
        <taxon>Metazoa</taxon>
        <taxon>Ecdysozoa</taxon>
        <taxon>Arthropoda</taxon>
        <taxon>Hexapoda</taxon>
        <taxon>Insecta</taxon>
        <taxon>Pterygota</taxon>
        <taxon>Neoptera</taxon>
        <taxon>Endopterygota</taxon>
        <taxon>Diptera</taxon>
        <taxon>Nematocera</taxon>
        <taxon>Chironomoidea</taxon>
        <taxon>Ceratopogonidae</taxon>
        <taxon>Ceratopogoninae</taxon>
        <taxon>Culicoides</taxon>
        <taxon>Monoculicoides</taxon>
    </lineage>
</organism>
<reference evidence="1" key="1">
    <citation type="submission" date="2018-04" db="EMBL/GenBank/DDBJ databases">
        <authorList>
            <person name="Go L.Y."/>
            <person name="Mitchell J.A."/>
        </authorList>
    </citation>
    <scope>NUCLEOTIDE SEQUENCE</scope>
    <source>
        <tissue evidence="1">Whole organism</tissue>
    </source>
</reference>
<evidence type="ECO:0000313" key="2">
    <source>
        <dbReference type="EMBL" id="SSX28393.1"/>
    </source>
</evidence>
<evidence type="ECO:0000313" key="1">
    <source>
        <dbReference type="EMBL" id="SSX08371.1"/>
    </source>
</evidence>
<protein>
    <submittedName>
        <fullName evidence="1">CSON015580 protein</fullName>
    </submittedName>
</protein>
<reference evidence="2" key="2">
    <citation type="submission" date="2018-07" db="EMBL/GenBank/DDBJ databases">
        <authorList>
            <person name="Quirk P.G."/>
            <person name="Krulwich T.A."/>
        </authorList>
    </citation>
    <scope>NUCLEOTIDE SEQUENCE</scope>
</reference>
<gene>
    <name evidence="1" type="primary">CSON015580</name>
</gene>
<dbReference type="VEuPathDB" id="VectorBase:CSON015580"/>
<dbReference type="EMBL" id="UFQT01000999">
    <property type="protein sequence ID" value="SSX28393.1"/>
    <property type="molecule type" value="Genomic_DNA"/>
</dbReference>